<dbReference type="AlphaFoldDB" id="A0A0N4UD82"/>
<keyword evidence="3" id="KW-1185">Reference proteome</keyword>
<evidence type="ECO:0000313" key="2">
    <source>
        <dbReference type="Proteomes" id="UP000038040"/>
    </source>
</evidence>
<dbReference type="Proteomes" id="UP000038040">
    <property type="component" value="Unplaced"/>
</dbReference>
<organism evidence="2 4">
    <name type="scientific">Dracunculus medinensis</name>
    <name type="common">Guinea worm</name>
    <dbReference type="NCBI Taxonomy" id="318479"/>
    <lineage>
        <taxon>Eukaryota</taxon>
        <taxon>Metazoa</taxon>
        <taxon>Ecdysozoa</taxon>
        <taxon>Nematoda</taxon>
        <taxon>Chromadorea</taxon>
        <taxon>Rhabditida</taxon>
        <taxon>Spirurina</taxon>
        <taxon>Dracunculoidea</taxon>
        <taxon>Dracunculidae</taxon>
        <taxon>Dracunculus</taxon>
    </lineage>
</organism>
<evidence type="ECO:0000313" key="4">
    <source>
        <dbReference type="WBParaSite" id="DME_0000527101-mRNA-1"/>
    </source>
</evidence>
<dbReference type="EMBL" id="UYYG01001176">
    <property type="protein sequence ID" value="VDN59097.1"/>
    <property type="molecule type" value="Genomic_DNA"/>
</dbReference>
<name>A0A0N4UD82_DRAME</name>
<evidence type="ECO:0000313" key="1">
    <source>
        <dbReference type="EMBL" id="VDN59097.1"/>
    </source>
</evidence>
<proteinExistence type="predicted"/>
<sequence length="86" mass="9331">MSIAAVADRLSAAFITPALPAKMTTSTYSSSHRGHNRGDWNVRVGHDAVKMNSVIGKYGIWGASGERLLHFAEHELFVAFSNGEDI</sequence>
<protein>
    <submittedName>
        <fullName evidence="4">SPRY domain-containing protein</fullName>
    </submittedName>
</protein>
<dbReference type="WBParaSite" id="DME_0000527101-mRNA-1">
    <property type="protein sequence ID" value="DME_0000527101-mRNA-1"/>
    <property type="gene ID" value="DME_0000527101"/>
</dbReference>
<reference evidence="4" key="1">
    <citation type="submission" date="2017-02" db="UniProtKB">
        <authorList>
            <consortium name="WormBaseParasite"/>
        </authorList>
    </citation>
    <scope>IDENTIFICATION</scope>
</reference>
<reference evidence="1 3" key="2">
    <citation type="submission" date="2018-11" db="EMBL/GenBank/DDBJ databases">
        <authorList>
            <consortium name="Pathogen Informatics"/>
        </authorList>
    </citation>
    <scope>NUCLEOTIDE SEQUENCE [LARGE SCALE GENOMIC DNA]</scope>
</reference>
<dbReference type="Proteomes" id="UP000274756">
    <property type="component" value="Unassembled WGS sequence"/>
</dbReference>
<evidence type="ECO:0000313" key="3">
    <source>
        <dbReference type="Proteomes" id="UP000274756"/>
    </source>
</evidence>
<accession>A0A0N4UD82</accession>
<gene>
    <name evidence="1" type="ORF">DME_LOCUS9070</name>
</gene>